<name>A0AAE1DVD9_9GAST</name>
<dbReference type="EMBL" id="JAWDGP010002306">
    <property type="protein sequence ID" value="KAK3784127.1"/>
    <property type="molecule type" value="Genomic_DNA"/>
</dbReference>
<dbReference type="AlphaFoldDB" id="A0AAE1DVD9"/>
<reference evidence="1" key="1">
    <citation type="journal article" date="2023" name="G3 (Bethesda)">
        <title>A reference genome for the long-term kleptoplast-retaining sea slug Elysia crispata morphotype clarki.</title>
        <authorList>
            <person name="Eastman K.E."/>
            <person name="Pendleton A.L."/>
            <person name="Shaikh M.A."/>
            <person name="Suttiyut T."/>
            <person name="Ogas R."/>
            <person name="Tomko P."/>
            <person name="Gavelis G."/>
            <person name="Widhalm J.R."/>
            <person name="Wisecaver J.H."/>
        </authorList>
    </citation>
    <scope>NUCLEOTIDE SEQUENCE</scope>
    <source>
        <strain evidence="1">ECLA1</strain>
    </source>
</reference>
<keyword evidence="2" id="KW-1185">Reference proteome</keyword>
<evidence type="ECO:0000313" key="2">
    <source>
        <dbReference type="Proteomes" id="UP001283361"/>
    </source>
</evidence>
<protein>
    <submittedName>
        <fullName evidence="1">Uncharacterized protein</fullName>
    </submittedName>
</protein>
<evidence type="ECO:0000313" key="1">
    <source>
        <dbReference type="EMBL" id="KAK3784127.1"/>
    </source>
</evidence>
<organism evidence="1 2">
    <name type="scientific">Elysia crispata</name>
    <name type="common">lettuce slug</name>
    <dbReference type="NCBI Taxonomy" id="231223"/>
    <lineage>
        <taxon>Eukaryota</taxon>
        <taxon>Metazoa</taxon>
        <taxon>Spiralia</taxon>
        <taxon>Lophotrochozoa</taxon>
        <taxon>Mollusca</taxon>
        <taxon>Gastropoda</taxon>
        <taxon>Heterobranchia</taxon>
        <taxon>Euthyneura</taxon>
        <taxon>Panpulmonata</taxon>
        <taxon>Sacoglossa</taxon>
        <taxon>Placobranchoidea</taxon>
        <taxon>Plakobranchidae</taxon>
        <taxon>Elysia</taxon>
    </lineage>
</organism>
<proteinExistence type="predicted"/>
<comment type="caution">
    <text evidence="1">The sequence shown here is derived from an EMBL/GenBank/DDBJ whole genome shotgun (WGS) entry which is preliminary data.</text>
</comment>
<sequence>MLFRDQTIPSTSLTLTVMFMLQWLDIIHPLQVLRQVLGKDSLLYNQAQNHCYRMRDTLLFVAMIRCNCKNGAFRTLNQLLRGVLFKSHQLLVLSNGGSQGFVIVKVFRIPGTPGNGNSTDSQSETATQVRPKAASGGCRSWSECYGARGSDHIVCHRISPPDFGDTFNFFF</sequence>
<gene>
    <name evidence="1" type="ORF">RRG08_030918</name>
</gene>
<dbReference type="Proteomes" id="UP001283361">
    <property type="component" value="Unassembled WGS sequence"/>
</dbReference>
<accession>A0AAE1DVD9</accession>